<dbReference type="EMBL" id="RQZF01000009">
    <property type="protein sequence ID" value="RRC94836.1"/>
    <property type="molecule type" value="Genomic_DNA"/>
</dbReference>
<dbReference type="RefSeq" id="WP_124871308.1">
    <property type="nucleotide sequence ID" value="NZ_RQZF01000009.1"/>
</dbReference>
<accession>A0A3P1SCR0</accession>
<dbReference type="OrthoDB" id="4993203at2"/>
<evidence type="ECO:0000313" key="2">
    <source>
        <dbReference type="Proteomes" id="UP000280444"/>
    </source>
</evidence>
<organism evidence="1 2">
    <name type="scientific">Schaalia canis</name>
    <dbReference type="NCBI Taxonomy" id="100469"/>
    <lineage>
        <taxon>Bacteria</taxon>
        <taxon>Bacillati</taxon>
        <taxon>Actinomycetota</taxon>
        <taxon>Actinomycetes</taxon>
        <taxon>Actinomycetales</taxon>
        <taxon>Actinomycetaceae</taxon>
        <taxon>Schaalia</taxon>
    </lineage>
</organism>
<comment type="caution">
    <text evidence="1">The sequence shown here is derived from an EMBL/GenBank/DDBJ whole genome shotgun (WGS) entry which is preliminary data.</text>
</comment>
<reference evidence="1 2" key="1">
    <citation type="submission" date="2018-11" db="EMBL/GenBank/DDBJ databases">
        <title>Genomes From Bacteria Associated with the Canine Oral Cavity: a Test Case for Automated Genome-Based Taxonomic Assignment.</title>
        <authorList>
            <person name="Coil D.A."/>
            <person name="Jospin G."/>
            <person name="Darling A.E."/>
            <person name="Wallis C."/>
            <person name="Davis I.J."/>
            <person name="Harris S."/>
            <person name="Eisen J.A."/>
            <person name="Holcombe L.J."/>
            <person name="O'Flynn C."/>
        </authorList>
    </citation>
    <scope>NUCLEOTIDE SEQUENCE [LARGE SCALE GENOMIC DNA]</scope>
    <source>
        <strain evidence="1 2">OH770</strain>
    </source>
</reference>
<name>A0A3P1SCR0_9ACTO</name>
<gene>
    <name evidence="1" type="ORF">EII11_08115</name>
</gene>
<dbReference type="AlphaFoldDB" id="A0A3P1SCR0"/>
<keyword evidence="2" id="KW-1185">Reference proteome</keyword>
<sequence>MTLPSPLLTAAQCEAGKATDNLMTVDKAQKHANYRFVATYDGKSISLKEELRNKLWAEGKLTASDIKAAYPTFVFDYTKPLMVQAYWFDAEKAYAPALYDTALKLTVGDSARFIKRGEAKTLTLVDPATLNCRALLSRMTTKLPRILRLRKSPRQTRRQRIRRAPRSSLRLPRLVSNPPCSLLLLSLLSVAERLP</sequence>
<dbReference type="Proteomes" id="UP000280444">
    <property type="component" value="Unassembled WGS sequence"/>
</dbReference>
<proteinExistence type="predicted"/>
<protein>
    <submittedName>
        <fullName evidence="1">Uncharacterized protein</fullName>
    </submittedName>
</protein>
<evidence type="ECO:0000313" key="1">
    <source>
        <dbReference type="EMBL" id="RRC94836.1"/>
    </source>
</evidence>